<organism evidence="9 10">
    <name type="scientific">Cryptosporangium japonicum</name>
    <dbReference type="NCBI Taxonomy" id="80872"/>
    <lineage>
        <taxon>Bacteria</taxon>
        <taxon>Bacillati</taxon>
        <taxon>Actinomycetota</taxon>
        <taxon>Actinomycetes</taxon>
        <taxon>Cryptosporangiales</taxon>
        <taxon>Cryptosporangiaceae</taxon>
        <taxon>Cryptosporangium</taxon>
    </lineage>
</organism>
<name>A0ABN0UBM3_9ACTN</name>
<dbReference type="Gene3D" id="1.20.120.330">
    <property type="entry name" value="Nucleotidyltransferases domain 2"/>
    <property type="match status" value="2"/>
</dbReference>
<comment type="caution">
    <text evidence="9">The sequence shown here is derived from an EMBL/GenBank/DDBJ whole genome shotgun (WGS) entry which is preliminary data.</text>
</comment>
<dbReference type="Pfam" id="PF03710">
    <property type="entry name" value="GlnE"/>
    <property type="match status" value="2"/>
</dbReference>
<evidence type="ECO:0000259" key="7">
    <source>
        <dbReference type="Pfam" id="PF03710"/>
    </source>
</evidence>
<dbReference type="SUPFAM" id="SSF81593">
    <property type="entry name" value="Nucleotidyltransferase substrate binding subunit/domain"/>
    <property type="match status" value="2"/>
</dbReference>
<feature type="domain" description="PII-uridylyltransferase/Glutamine-synthetase adenylyltransferase" evidence="8">
    <location>
        <begin position="380"/>
        <end position="523"/>
    </location>
</feature>
<reference evidence="9 10" key="1">
    <citation type="journal article" date="2019" name="Int. J. Syst. Evol. Microbiol.">
        <title>The Global Catalogue of Microorganisms (GCM) 10K type strain sequencing project: providing services to taxonomists for standard genome sequencing and annotation.</title>
        <authorList>
            <consortium name="The Broad Institute Genomics Platform"/>
            <consortium name="The Broad Institute Genome Sequencing Center for Infectious Disease"/>
            <person name="Wu L."/>
            <person name="Ma J."/>
        </authorList>
    </citation>
    <scope>NUCLEOTIDE SEQUENCE [LARGE SCALE GENOMIC DNA]</scope>
    <source>
        <strain evidence="9 10">JCM 10425</strain>
    </source>
</reference>
<sequence length="1033" mass="111886">MTRPTPVGTSRLARLGFRDPGRAADLLGPDGLGWWSPEASAPAGRDGELLITELAGAADPDLAVLTLHRLNAAQKEPAALAASLRDDVGFRHRLLGVLGASAALGDHLCAFPDEWRALVTGVWEPSPPSPELLREILLDAVGAPADAGETWGSGGVKARGAGPDVVADLRLVYRRCLLRTVARDLSDAGPTGRSDVAMISTELADLAEATVRAALAVSAAALPDDAPAVRLGVIGMGKCGGRELNYLSDVDVVFVAEPGAPGEEFPGTENPGPALRTATSLASGMIRICQDVAWQVDAALRPEGKDGPLVRTLASHAAYYKQWARTWEFQALIKARPIAGDLDLGMAWMGEVTPLVWGTTTGKSRRDGAAGREGAVAEIRAMRQRVEQSLPVKEAAREIKLGPGGLRDIEFAVQLLQLVHGRGDATLRSGNTLDALRALIDGGYVGRLDGEAFDSSYRFLRTVEHRLQLQRLRRTHSLPTDHDELRWLAATLGHRGGGDPVEAFSAEWARHAREVRRLHEKLFYRPLLEAVATVSNEDLRMMPESAQARLEALGFTDPSGALRHVQALTQGVSRRAHIQRALLPAMLRLFADAPDPDAGLLAYRQVSDRLGTTPWFLRLVRDEGLVAERLPTLLGTSVYVADLLTHDPEGLRLLAEDSELRPRSRDVLHGALRAAATRHADAESSVVAARALRRRELLRTAFADLLGFDDVETVGRALTDVSDAVLVAALGVAERVVSEQRGGELPMRMAIIGMGRLGGSEMSYSSDADVMFVHEPLEGASEHDATVAARAVAEELRRLLSMPAPDPPLGIDANLRPEGRQGPLVRSLSSYAEYYRRWSKPWEWQALLRARPVAGDEDLGRRFVELIDPLRYPAEGLDTAAITEIRRIKARVDVERLPRGADPATHTKLGRGGLADVEWTVQLLQLRSAAQVPGLRTTQTIAALGAARDASLISEVDHDALVAAWELAAQVRNGLMLVRGRPSDQLPRHGRELMGVARAVGWSADDDDTGEFLDDYLRTMRHGRQAVERVFYA</sequence>
<dbReference type="InterPro" id="IPR005190">
    <property type="entry name" value="GlnE_rpt_dom"/>
</dbReference>
<dbReference type="PANTHER" id="PTHR30621">
    <property type="entry name" value="GLUTAMINE SYNTHETASE ADENYLYLTRANSFERASE"/>
    <property type="match status" value="1"/>
</dbReference>
<dbReference type="EMBL" id="BAAAGX010000012">
    <property type="protein sequence ID" value="GAA0244745.1"/>
    <property type="molecule type" value="Genomic_DNA"/>
</dbReference>
<evidence type="ECO:0000256" key="4">
    <source>
        <dbReference type="ARBA" id="ARBA00022840"/>
    </source>
</evidence>
<evidence type="ECO:0000256" key="1">
    <source>
        <dbReference type="ARBA" id="ARBA00022679"/>
    </source>
</evidence>
<proteinExistence type="predicted"/>
<evidence type="ECO:0000256" key="6">
    <source>
        <dbReference type="ARBA" id="ARBA00023268"/>
    </source>
</evidence>
<keyword evidence="10" id="KW-1185">Reference proteome</keyword>
<dbReference type="InterPro" id="IPR023057">
    <property type="entry name" value="GlnE"/>
</dbReference>
<dbReference type="PANTHER" id="PTHR30621:SF0">
    <property type="entry name" value="BIFUNCTIONAL GLUTAMINE SYNTHETASE ADENYLYLTRANSFERASE_ADENYLYL-REMOVING ENZYME"/>
    <property type="match status" value="1"/>
</dbReference>
<evidence type="ECO:0000256" key="3">
    <source>
        <dbReference type="ARBA" id="ARBA00022741"/>
    </source>
</evidence>
<keyword evidence="1" id="KW-0808">Transferase</keyword>
<keyword evidence="5" id="KW-0460">Magnesium</keyword>
<dbReference type="Gene3D" id="3.30.460.10">
    <property type="entry name" value="Beta Polymerase, domain 2"/>
    <property type="match status" value="2"/>
</dbReference>
<dbReference type="Proteomes" id="UP001500967">
    <property type="component" value="Unassembled WGS sequence"/>
</dbReference>
<gene>
    <name evidence="9" type="ORF">GCM10009539_32730</name>
</gene>
<protein>
    <submittedName>
        <fullName evidence="9">Bifunctional [glutamine synthetase] adenylyltransferase/[glutamine synthetase]-adenylyl-L-tyrosine phosphorylase</fullName>
    </submittedName>
</protein>
<feature type="domain" description="PII-uridylyltransferase/Glutamine-synthetase adenylyltransferase" evidence="8">
    <location>
        <begin position="906"/>
        <end position="1030"/>
    </location>
</feature>
<evidence type="ECO:0000313" key="10">
    <source>
        <dbReference type="Proteomes" id="UP001500967"/>
    </source>
</evidence>
<evidence type="ECO:0000256" key="2">
    <source>
        <dbReference type="ARBA" id="ARBA00022695"/>
    </source>
</evidence>
<dbReference type="GO" id="GO:0016779">
    <property type="term" value="F:nucleotidyltransferase activity"/>
    <property type="evidence" value="ECO:0007669"/>
    <property type="project" value="UniProtKB-KW"/>
</dbReference>
<dbReference type="SUPFAM" id="SSF81301">
    <property type="entry name" value="Nucleotidyltransferase"/>
    <property type="match status" value="2"/>
</dbReference>
<evidence type="ECO:0000259" key="8">
    <source>
        <dbReference type="Pfam" id="PF08335"/>
    </source>
</evidence>
<dbReference type="NCBIfam" id="NF010707">
    <property type="entry name" value="PRK14109.1"/>
    <property type="match status" value="1"/>
</dbReference>
<dbReference type="RefSeq" id="WP_344649688.1">
    <property type="nucleotide sequence ID" value="NZ_BAAAGX010000012.1"/>
</dbReference>
<keyword evidence="4" id="KW-0067">ATP-binding</keyword>
<dbReference type="InterPro" id="IPR043519">
    <property type="entry name" value="NT_sf"/>
</dbReference>
<keyword evidence="2 9" id="KW-0548">Nucleotidyltransferase</keyword>
<evidence type="ECO:0000256" key="5">
    <source>
        <dbReference type="ARBA" id="ARBA00022842"/>
    </source>
</evidence>
<feature type="domain" description="Glutamate-ammonia ligase adenylyltransferase repeated" evidence="7">
    <location>
        <begin position="166"/>
        <end position="346"/>
    </location>
</feature>
<feature type="domain" description="Glutamate-ammonia ligase adenylyltransferase repeated" evidence="7">
    <location>
        <begin position="628"/>
        <end position="864"/>
    </location>
</feature>
<accession>A0ABN0UBM3</accession>
<evidence type="ECO:0000313" key="9">
    <source>
        <dbReference type="EMBL" id="GAA0244745.1"/>
    </source>
</evidence>
<dbReference type="InterPro" id="IPR013546">
    <property type="entry name" value="PII_UdlTrfase/GS_AdlTrfase"/>
</dbReference>
<dbReference type="Pfam" id="PF08335">
    <property type="entry name" value="GlnD_UR_UTase"/>
    <property type="match status" value="2"/>
</dbReference>
<dbReference type="CDD" id="cd05401">
    <property type="entry name" value="NT_GlnE_GlnD_like"/>
    <property type="match status" value="2"/>
</dbReference>
<keyword evidence="3" id="KW-0547">Nucleotide-binding</keyword>
<keyword evidence="6" id="KW-0511">Multifunctional enzyme</keyword>